<feature type="compositionally biased region" description="Basic and acidic residues" evidence="1">
    <location>
        <begin position="103"/>
        <end position="112"/>
    </location>
</feature>
<accession>A0A7S1F7J6</accession>
<evidence type="ECO:0000313" key="2">
    <source>
        <dbReference type="EMBL" id="CAD8847667.1"/>
    </source>
</evidence>
<evidence type="ECO:0000256" key="1">
    <source>
        <dbReference type="SAM" id="MobiDB-lite"/>
    </source>
</evidence>
<dbReference type="EMBL" id="HBFQ01031238">
    <property type="protein sequence ID" value="CAD8847667.1"/>
    <property type="molecule type" value="Transcribed_RNA"/>
</dbReference>
<feature type="region of interest" description="Disordered" evidence="1">
    <location>
        <begin position="99"/>
        <end position="141"/>
    </location>
</feature>
<feature type="compositionally biased region" description="Acidic residues" evidence="1">
    <location>
        <begin position="113"/>
        <end position="124"/>
    </location>
</feature>
<dbReference type="AlphaFoldDB" id="A0A7S1F7J6"/>
<name>A0A7S1F7J6_NOCSC</name>
<organism evidence="2">
    <name type="scientific">Noctiluca scintillans</name>
    <name type="common">Sea sparkle</name>
    <name type="synonym">Red tide dinoflagellate</name>
    <dbReference type="NCBI Taxonomy" id="2966"/>
    <lineage>
        <taxon>Eukaryota</taxon>
        <taxon>Sar</taxon>
        <taxon>Alveolata</taxon>
        <taxon>Dinophyceae</taxon>
        <taxon>Noctilucales</taxon>
        <taxon>Noctilucaceae</taxon>
        <taxon>Noctiluca</taxon>
    </lineage>
</organism>
<gene>
    <name evidence="2" type="ORF">NSCI0253_LOCUS22017</name>
</gene>
<protein>
    <submittedName>
        <fullName evidence="2">Uncharacterized protein</fullName>
    </submittedName>
</protein>
<reference evidence="2" key="1">
    <citation type="submission" date="2021-01" db="EMBL/GenBank/DDBJ databases">
        <authorList>
            <person name="Corre E."/>
            <person name="Pelletier E."/>
            <person name="Niang G."/>
            <person name="Scheremetjew M."/>
            <person name="Finn R."/>
            <person name="Kale V."/>
            <person name="Holt S."/>
            <person name="Cochrane G."/>
            <person name="Meng A."/>
            <person name="Brown T."/>
            <person name="Cohen L."/>
        </authorList>
    </citation>
    <scope>NUCLEOTIDE SEQUENCE</scope>
</reference>
<proteinExistence type="predicted"/>
<feature type="region of interest" description="Disordered" evidence="1">
    <location>
        <begin position="25"/>
        <end position="45"/>
    </location>
</feature>
<sequence>MVAIPMHHMEMSADESCDVKANKIKKKNKRHVKTPPPKEDPMWSADWTSVEPAAPPLEVFDMGDCATWIMQLVQRKARAQRQGKHKMVQKLEKEIATAMASQRKKESEVLREELEETVQLDDSADSQSLGTPEPPTDDEWDTFGFAEAPYRLVRSEAYSGFLEASARQGVVPHVKETKIVKRLPIRIIGELGTPAYGLVEGACLWRKKTILSIGVEGWEMLVRDPKITASTFVLLGGLFKDITHKGPVSLFASLTEDLSALVPDPRATVLGKEIMECGRALPSTLALVCEQRDVRIGTDRYNDLKDMPLRKGADNGVVIFNIGDSDDSMLEIGTTSDNELALRKGLRRTRC</sequence>